<name>A0A0R3JZC1_CALMK</name>
<dbReference type="Pfam" id="PF07568">
    <property type="entry name" value="HisKA_2"/>
    <property type="match status" value="1"/>
</dbReference>
<dbReference type="InterPro" id="IPR003594">
    <property type="entry name" value="HATPase_dom"/>
</dbReference>
<dbReference type="InterPro" id="IPR038424">
    <property type="entry name" value="H_kinase_PdtaS_GAF_sf"/>
</dbReference>
<organism evidence="10 11">
    <name type="scientific">Caloramator mitchellensis</name>
    <dbReference type="NCBI Taxonomy" id="908809"/>
    <lineage>
        <taxon>Bacteria</taxon>
        <taxon>Bacillati</taxon>
        <taxon>Bacillota</taxon>
        <taxon>Clostridia</taxon>
        <taxon>Eubacteriales</taxon>
        <taxon>Clostridiaceae</taxon>
        <taxon>Caloramator</taxon>
    </lineage>
</organism>
<dbReference type="SUPFAM" id="SSF55785">
    <property type="entry name" value="PYP-like sensor domain (PAS domain)"/>
    <property type="match status" value="1"/>
</dbReference>
<dbReference type="SMART" id="SM00387">
    <property type="entry name" value="HATPase_c"/>
    <property type="match status" value="1"/>
</dbReference>
<dbReference type="EMBL" id="LKHP01000009">
    <property type="protein sequence ID" value="KRQ86484.1"/>
    <property type="molecule type" value="Genomic_DNA"/>
</dbReference>
<keyword evidence="8" id="KW-0902">Two-component regulatory system</keyword>
<dbReference type="InterPro" id="IPR036890">
    <property type="entry name" value="HATPase_C_sf"/>
</dbReference>
<feature type="domain" description="Histidine kinase" evidence="9">
    <location>
        <begin position="278"/>
        <end position="469"/>
    </location>
</feature>
<dbReference type="Pfam" id="PF02518">
    <property type="entry name" value="HATPase_c"/>
    <property type="match status" value="1"/>
</dbReference>
<dbReference type="AlphaFoldDB" id="A0A0R3JZC1"/>
<evidence type="ECO:0000256" key="5">
    <source>
        <dbReference type="ARBA" id="ARBA00022741"/>
    </source>
</evidence>
<dbReference type="Gene3D" id="3.30.450.280">
    <property type="entry name" value="GAF domain"/>
    <property type="match status" value="1"/>
</dbReference>
<evidence type="ECO:0000313" key="11">
    <source>
        <dbReference type="Proteomes" id="UP000052015"/>
    </source>
</evidence>
<evidence type="ECO:0000256" key="8">
    <source>
        <dbReference type="ARBA" id="ARBA00023012"/>
    </source>
</evidence>
<evidence type="ECO:0000313" key="10">
    <source>
        <dbReference type="EMBL" id="KRQ86484.1"/>
    </source>
</evidence>
<evidence type="ECO:0000256" key="3">
    <source>
        <dbReference type="ARBA" id="ARBA00022553"/>
    </source>
</evidence>
<accession>A0A0R3JZC1</accession>
<keyword evidence="6 10" id="KW-0418">Kinase</keyword>
<comment type="caution">
    <text evidence="10">The sequence shown here is derived from an EMBL/GenBank/DDBJ whole genome shotgun (WGS) entry which is preliminary data.</text>
</comment>
<protein>
    <recommendedName>
        <fullName evidence="2">histidine kinase</fullName>
        <ecNumber evidence="2">2.7.13.3</ecNumber>
    </recommendedName>
</protein>
<dbReference type="STRING" id="908809.ABG79_01690"/>
<dbReference type="InterPro" id="IPR011495">
    <property type="entry name" value="Sig_transdc_His_kin_sub2_dim/P"/>
</dbReference>
<dbReference type="Gene3D" id="3.30.565.10">
    <property type="entry name" value="Histidine kinase-like ATPase, C-terminal domain"/>
    <property type="match status" value="1"/>
</dbReference>
<dbReference type="GO" id="GO:0000160">
    <property type="term" value="P:phosphorelay signal transduction system"/>
    <property type="evidence" value="ECO:0007669"/>
    <property type="project" value="UniProtKB-KW"/>
</dbReference>
<dbReference type="EC" id="2.7.13.3" evidence="2"/>
<dbReference type="Gene3D" id="3.30.450.20">
    <property type="entry name" value="PAS domain"/>
    <property type="match status" value="1"/>
</dbReference>
<comment type="catalytic activity">
    <reaction evidence="1">
        <text>ATP + protein L-histidine = ADP + protein N-phospho-L-histidine.</text>
        <dbReference type="EC" id="2.7.13.3"/>
    </reaction>
</comment>
<dbReference type="InterPro" id="IPR005467">
    <property type="entry name" value="His_kinase_dom"/>
</dbReference>
<dbReference type="PROSITE" id="PS50109">
    <property type="entry name" value="HIS_KIN"/>
    <property type="match status" value="1"/>
</dbReference>
<reference evidence="10 11" key="1">
    <citation type="submission" date="2015-09" db="EMBL/GenBank/DDBJ databases">
        <title>Draft genome sequence of a Caloramator mitchellensis, a moderate thermophile from the Great Artesian Basin of Australia.</title>
        <authorList>
            <person name="Patel B.K."/>
        </authorList>
    </citation>
    <scope>NUCLEOTIDE SEQUENCE [LARGE SCALE GENOMIC DNA]</scope>
    <source>
        <strain evidence="10 11">VF08</strain>
    </source>
</reference>
<dbReference type="InterPro" id="IPR022066">
    <property type="entry name" value="PdtaS_GAF"/>
</dbReference>
<evidence type="ECO:0000256" key="4">
    <source>
        <dbReference type="ARBA" id="ARBA00022679"/>
    </source>
</evidence>
<keyword evidence="7" id="KW-0067">ATP-binding</keyword>
<evidence type="ECO:0000256" key="6">
    <source>
        <dbReference type="ARBA" id="ARBA00022777"/>
    </source>
</evidence>
<dbReference type="GO" id="GO:0005524">
    <property type="term" value="F:ATP binding"/>
    <property type="evidence" value="ECO:0007669"/>
    <property type="project" value="UniProtKB-KW"/>
</dbReference>
<keyword evidence="5" id="KW-0547">Nucleotide-binding</keyword>
<dbReference type="Proteomes" id="UP000052015">
    <property type="component" value="Unassembled WGS sequence"/>
</dbReference>
<dbReference type="PANTHER" id="PTHR41523">
    <property type="entry name" value="TWO-COMPONENT SYSTEM SENSOR PROTEIN"/>
    <property type="match status" value="1"/>
</dbReference>
<dbReference type="Pfam" id="PF12282">
    <property type="entry name" value="GAF_PdtaS"/>
    <property type="match status" value="1"/>
</dbReference>
<dbReference type="InterPro" id="IPR035965">
    <property type="entry name" value="PAS-like_dom_sf"/>
</dbReference>
<dbReference type="SUPFAM" id="SSF55874">
    <property type="entry name" value="ATPase domain of HSP90 chaperone/DNA topoisomerase II/histidine kinase"/>
    <property type="match status" value="1"/>
</dbReference>
<keyword evidence="4 10" id="KW-0808">Transferase</keyword>
<dbReference type="PATRIC" id="fig|908809.3.peg.1691"/>
<evidence type="ECO:0000256" key="2">
    <source>
        <dbReference type="ARBA" id="ARBA00012438"/>
    </source>
</evidence>
<evidence type="ECO:0000259" key="9">
    <source>
        <dbReference type="PROSITE" id="PS50109"/>
    </source>
</evidence>
<keyword evidence="3" id="KW-0597">Phosphoprotein</keyword>
<dbReference type="PANTHER" id="PTHR41523:SF8">
    <property type="entry name" value="ETHYLENE RESPONSE SENSOR PROTEIN"/>
    <property type="match status" value="1"/>
</dbReference>
<gene>
    <name evidence="10" type="primary">pdtaS</name>
    <name evidence="10" type="ORF">ABG79_01690</name>
</gene>
<proteinExistence type="predicted"/>
<sequence>MLRDLCQLHTNLRDEDILILENIANILTYIADLVRADVFIDCLTRDPDVAIVVAEAKPSNSPSMYKYSVVGQLALQKNEPAALRTLQIGVSTRDLKAITQENITVKQNVVPIKNKNNETIGALIMEQDATKAVNQNKQMQMLAETAEQLTETLFSLTDNEHALTYHLNDAIVMFNEEGRAIYSNPVAEELYNKLGYKDRIVGMHFENLVLDGSSIDKIVAENFFNIGEVNVGKLTFQVKYLVKRKKKKLDGFIMLIRDITEVKEKEKELILKSVAIKEIHHRVKNNLQTIASLLRLQSRRIQEENAKKSFNESINRILSISVTHEILAQNGVDEVDIKTIITKIAESTINYCLSPNENIKVFIYGDSFKIDSDKATSIALVVNEILQNCIEHAFEAKENGKIEVTIKKGIMYSTISIIDNGRGFDINKIRNGSLGLSIVKSIVKDKLFGHFNIDSNEFGTKILFDFKNE</sequence>
<dbReference type="RefSeq" id="WP_057979022.1">
    <property type="nucleotide sequence ID" value="NZ_LKHP01000009.1"/>
</dbReference>
<dbReference type="OrthoDB" id="9767435at2"/>
<dbReference type="GO" id="GO:0004673">
    <property type="term" value="F:protein histidine kinase activity"/>
    <property type="evidence" value="ECO:0007669"/>
    <property type="project" value="UniProtKB-EC"/>
</dbReference>
<evidence type="ECO:0000256" key="1">
    <source>
        <dbReference type="ARBA" id="ARBA00000085"/>
    </source>
</evidence>
<evidence type="ECO:0000256" key="7">
    <source>
        <dbReference type="ARBA" id="ARBA00022840"/>
    </source>
</evidence>
<keyword evidence="11" id="KW-1185">Reference proteome</keyword>